<keyword evidence="2 4" id="KW-0442">Lipid degradation</keyword>
<feature type="domain" description="PNPLA" evidence="6">
    <location>
        <begin position="5"/>
        <end position="209"/>
    </location>
</feature>
<feature type="region of interest" description="Disordered" evidence="5">
    <location>
        <begin position="305"/>
        <end position="328"/>
    </location>
</feature>
<name>A0A5J5K2K2_9ACTN</name>
<evidence type="ECO:0000256" key="4">
    <source>
        <dbReference type="PROSITE-ProRule" id="PRU01161"/>
    </source>
</evidence>
<evidence type="ECO:0000256" key="2">
    <source>
        <dbReference type="ARBA" id="ARBA00022963"/>
    </source>
</evidence>
<feature type="short sequence motif" description="DGA/G" evidence="4">
    <location>
        <begin position="196"/>
        <end position="198"/>
    </location>
</feature>
<gene>
    <name evidence="7" type="ORF">F5972_19655</name>
</gene>
<dbReference type="InterPro" id="IPR050301">
    <property type="entry name" value="NTE"/>
</dbReference>
<dbReference type="GO" id="GO:0016042">
    <property type="term" value="P:lipid catabolic process"/>
    <property type="evidence" value="ECO:0007669"/>
    <property type="project" value="UniProtKB-UniRule"/>
</dbReference>
<keyword evidence="1 4" id="KW-0378">Hydrolase</keyword>
<dbReference type="InterPro" id="IPR002641">
    <property type="entry name" value="PNPLA_dom"/>
</dbReference>
<dbReference type="GO" id="GO:0016787">
    <property type="term" value="F:hydrolase activity"/>
    <property type="evidence" value="ECO:0007669"/>
    <property type="project" value="UniProtKB-UniRule"/>
</dbReference>
<keyword evidence="8" id="KW-1185">Reference proteome</keyword>
<evidence type="ECO:0000313" key="8">
    <source>
        <dbReference type="Proteomes" id="UP000327011"/>
    </source>
</evidence>
<evidence type="ECO:0000313" key="7">
    <source>
        <dbReference type="EMBL" id="KAA9377801.1"/>
    </source>
</evidence>
<protein>
    <submittedName>
        <fullName evidence="7">Patatin-like phospholipase family protein</fullName>
    </submittedName>
</protein>
<feature type="short sequence motif" description="GXGXXG" evidence="4">
    <location>
        <begin position="9"/>
        <end position="14"/>
    </location>
</feature>
<evidence type="ECO:0000256" key="5">
    <source>
        <dbReference type="SAM" id="MobiDB-lite"/>
    </source>
</evidence>
<accession>A0A5J5K2K2</accession>
<dbReference type="SUPFAM" id="SSF52151">
    <property type="entry name" value="FabD/lysophospholipase-like"/>
    <property type="match status" value="1"/>
</dbReference>
<dbReference type="Proteomes" id="UP000327011">
    <property type="component" value="Unassembled WGS sequence"/>
</dbReference>
<feature type="short sequence motif" description="GXSXG" evidence="4">
    <location>
        <begin position="36"/>
        <end position="40"/>
    </location>
</feature>
<reference evidence="7 8" key="1">
    <citation type="submission" date="2019-09" db="EMBL/GenBank/DDBJ databases">
        <title>Screening of Novel Bioactive Compounds from Soil-Associated.</title>
        <authorList>
            <person name="Gong X."/>
        </authorList>
    </citation>
    <scope>NUCLEOTIDE SEQUENCE [LARGE SCALE GENOMIC DNA]</scope>
    <source>
        <strain evidence="7 8">Gxj-6</strain>
    </source>
</reference>
<proteinExistence type="predicted"/>
<evidence type="ECO:0000256" key="1">
    <source>
        <dbReference type="ARBA" id="ARBA00022801"/>
    </source>
</evidence>
<dbReference type="Gene3D" id="3.40.1090.10">
    <property type="entry name" value="Cytosolic phospholipase A2 catalytic domain"/>
    <property type="match status" value="2"/>
</dbReference>
<feature type="active site" description="Nucleophile" evidence="4">
    <location>
        <position position="38"/>
    </location>
</feature>
<dbReference type="EMBL" id="VYTZ01000006">
    <property type="protein sequence ID" value="KAA9377801.1"/>
    <property type="molecule type" value="Genomic_DNA"/>
</dbReference>
<feature type="active site" description="Proton acceptor" evidence="4">
    <location>
        <position position="196"/>
    </location>
</feature>
<dbReference type="InterPro" id="IPR016035">
    <property type="entry name" value="Acyl_Trfase/lysoPLipase"/>
</dbReference>
<dbReference type="RefSeq" id="WP_150934988.1">
    <property type="nucleotide sequence ID" value="NZ_VYTZ01000006.1"/>
</dbReference>
<organism evidence="7 8">
    <name type="scientific">Microbispora cellulosiformans</name>
    <dbReference type="NCBI Taxonomy" id="2614688"/>
    <lineage>
        <taxon>Bacteria</taxon>
        <taxon>Bacillati</taxon>
        <taxon>Actinomycetota</taxon>
        <taxon>Actinomycetes</taxon>
        <taxon>Streptosporangiales</taxon>
        <taxon>Streptosporangiaceae</taxon>
        <taxon>Microbispora</taxon>
    </lineage>
</organism>
<dbReference type="PROSITE" id="PS51635">
    <property type="entry name" value="PNPLA"/>
    <property type="match status" value="1"/>
</dbReference>
<sequence>MTTAFILWGGGSLGAAQVGMLRALTAHGIRADMVVGASIGALNGAYYASRPDAEGVEELARLWLSVSGHDVYPVSGPDVLRTLAGNLPFHPLRGALQALGVLNYTFPLNPATLAAAVLGRRNYLFDNSALRRFLERILPIRALEETRTPLSVLTADVRTGRPVVLSRGPALSALLASTAIPALYPTVTIGDRVLMDGGVADLTTLDYAVDAGVDEAYLLAPGFTCHLPAAPSTAIAMALHGYNLLSEQRISASIRQNRRRTRLHVLPPLCPVEVLPVDFRATADMIERATLSATHWLERREPHPALARPLGSPHEADHGSHPPRESTL</sequence>
<feature type="compositionally biased region" description="Basic and acidic residues" evidence="5">
    <location>
        <begin position="314"/>
        <end position="328"/>
    </location>
</feature>
<dbReference type="PANTHER" id="PTHR14226">
    <property type="entry name" value="NEUROPATHY TARGET ESTERASE/SWISS CHEESE D.MELANOGASTER"/>
    <property type="match status" value="1"/>
</dbReference>
<evidence type="ECO:0000256" key="3">
    <source>
        <dbReference type="ARBA" id="ARBA00023098"/>
    </source>
</evidence>
<evidence type="ECO:0000259" key="6">
    <source>
        <dbReference type="PROSITE" id="PS51635"/>
    </source>
</evidence>
<dbReference type="AlphaFoldDB" id="A0A5J5K2K2"/>
<comment type="caution">
    <text evidence="7">The sequence shown here is derived from an EMBL/GenBank/DDBJ whole genome shotgun (WGS) entry which is preliminary data.</text>
</comment>
<dbReference type="PANTHER" id="PTHR14226:SF29">
    <property type="entry name" value="NEUROPATHY TARGET ESTERASE SWS"/>
    <property type="match status" value="1"/>
</dbReference>
<dbReference type="Pfam" id="PF01734">
    <property type="entry name" value="Patatin"/>
    <property type="match status" value="1"/>
</dbReference>
<keyword evidence="3 4" id="KW-0443">Lipid metabolism</keyword>